<accession>A0AAN7LT34</accession>
<dbReference type="PANTHER" id="PTHR46741">
    <property type="entry name" value="OS09G0413600 PROTEIN"/>
    <property type="match status" value="1"/>
</dbReference>
<protein>
    <recommendedName>
        <fullName evidence="4">Ribosomal protein L34Ae</fullName>
    </recommendedName>
</protein>
<evidence type="ECO:0000256" key="1">
    <source>
        <dbReference type="SAM" id="MobiDB-lite"/>
    </source>
</evidence>
<dbReference type="Proteomes" id="UP001346149">
    <property type="component" value="Unassembled WGS sequence"/>
</dbReference>
<keyword evidence="3" id="KW-1185">Reference proteome</keyword>
<feature type="region of interest" description="Disordered" evidence="1">
    <location>
        <begin position="269"/>
        <end position="304"/>
    </location>
</feature>
<comment type="caution">
    <text evidence="2">The sequence shown here is derived from an EMBL/GenBank/DDBJ whole genome shotgun (WGS) entry which is preliminary data.</text>
</comment>
<gene>
    <name evidence="2" type="ORF">SAY86_017893</name>
</gene>
<evidence type="ECO:0008006" key="4">
    <source>
        <dbReference type="Google" id="ProtNLM"/>
    </source>
</evidence>
<dbReference type="EMBL" id="JAXQNO010000010">
    <property type="protein sequence ID" value="KAK4790589.1"/>
    <property type="molecule type" value="Genomic_DNA"/>
</dbReference>
<organism evidence="2 3">
    <name type="scientific">Trapa natans</name>
    <name type="common">Water chestnut</name>
    <dbReference type="NCBI Taxonomy" id="22666"/>
    <lineage>
        <taxon>Eukaryota</taxon>
        <taxon>Viridiplantae</taxon>
        <taxon>Streptophyta</taxon>
        <taxon>Embryophyta</taxon>
        <taxon>Tracheophyta</taxon>
        <taxon>Spermatophyta</taxon>
        <taxon>Magnoliopsida</taxon>
        <taxon>eudicotyledons</taxon>
        <taxon>Gunneridae</taxon>
        <taxon>Pentapetalae</taxon>
        <taxon>rosids</taxon>
        <taxon>malvids</taxon>
        <taxon>Myrtales</taxon>
        <taxon>Lythraceae</taxon>
        <taxon>Trapa</taxon>
    </lineage>
</organism>
<feature type="compositionally biased region" description="Basic and acidic residues" evidence="1">
    <location>
        <begin position="246"/>
        <end position="257"/>
    </location>
</feature>
<evidence type="ECO:0000313" key="3">
    <source>
        <dbReference type="Proteomes" id="UP001346149"/>
    </source>
</evidence>
<dbReference type="PANTHER" id="PTHR46741:SF2">
    <property type="entry name" value="RIBOSOMAL PROTEIN L34AE"/>
    <property type="match status" value="1"/>
</dbReference>
<dbReference type="Pfam" id="PF07891">
    <property type="entry name" value="DUF1666"/>
    <property type="match status" value="1"/>
</dbReference>
<name>A0AAN7LT34_TRANT</name>
<dbReference type="InterPro" id="IPR012870">
    <property type="entry name" value="DUF1666"/>
</dbReference>
<feature type="compositionally biased region" description="Basic and acidic residues" evidence="1">
    <location>
        <begin position="269"/>
        <end position="283"/>
    </location>
</feature>
<evidence type="ECO:0000313" key="2">
    <source>
        <dbReference type="EMBL" id="KAK4790589.1"/>
    </source>
</evidence>
<reference evidence="2 3" key="1">
    <citation type="journal article" date="2023" name="Hortic Res">
        <title>Pangenome of water caltrop reveals structural variations and asymmetric subgenome divergence after allopolyploidization.</title>
        <authorList>
            <person name="Zhang X."/>
            <person name="Chen Y."/>
            <person name="Wang L."/>
            <person name="Yuan Y."/>
            <person name="Fang M."/>
            <person name="Shi L."/>
            <person name="Lu R."/>
            <person name="Comes H.P."/>
            <person name="Ma Y."/>
            <person name="Chen Y."/>
            <person name="Huang G."/>
            <person name="Zhou Y."/>
            <person name="Zheng Z."/>
            <person name="Qiu Y."/>
        </authorList>
    </citation>
    <scope>NUCLEOTIDE SEQUENCE [LARGE SCALE GENOMIC DNA]</scope>
    <source>
        <strain evidence="2">F231</strain>
    </source>
</reference>
<proteinExistence type="predicted"/>
<sequence>MYGRNFRAVCGRIVLLASSFWVCRRALFLPLFHALRKSLRCEEVEDPLRSSAENQGFTVDERENSGSMNSAPVEAAEPGMVDCSVSDSKTDGLGEWESPNMFLSFKFPSFEDFASKYSILDDLNLDSRADFSEAEVPGCGGNLVQNVEDSTEAVPAESRVDRETERIDEEDRLSRAELLMELEGSVIFEKIPTNHLQLKFKSLSESEADLLPSDSFTYSMSSGHDFSTTNRLLDWRSSSDGFLSDADLRSSSHARESDVDDDLREELGKLEEVPEKETPHEEKEEAPESDSLNPAPGLENEETKMEVEWEQQDLIEQLRMEIRKAKAKGLPTIDEHSESVRVVDDLKPWKIDSKLHEGDRILELHKVYRTYRQKMRKFDILNYQKMHALDFLRAKDPLRSISGQKSLSAASLGTLLAQTLRLCREDKRSGHDPMMSFARELQGDLETVYVGQLCLSWEFLQWQYERALDLWEEDPYGINRYNEVADEFQLLQVMMQRFLEDEPFEGPRVQHYVKTRCFQRSLLQVPVIREDSVKMKNKRRMEGKGKGKGEFGVSSDMLVEILEESIRVFWRFIRSDKDSTQKGRNPSHPQLQDLADSEVFAEVQTVLQKKEKKLEEVLKGGNCILRKFQKQHQHEQQQEDGASSSDQVLAFFSQVEMRLVRRVLNMTRLSTDQLVWCSRKLDRITFVHRRIHVEPSSFVLFPC</sequence>
<dbReference type="AlphaFoldDB" id="A0AAN7LT34"/>
<feature type="region of interest" description="Disordered" evidence="1">
    <location>
        <begin position="149"/>
        <end position="168"/>
    </location>
</feature>
<feature type="region of interest" description="Disordered" evidence="1">
    <location>
        <begin position="52"/>
        <end position="78"/>
    </location>
</feature>
<feature type="region of interest" description="Disordered" evidence="1">
    <location>
        <begin position="244"/>
        <end position="263"/>
    </location>
</feature>